<comment type="caution">
    <text evidence="1">The sequence shown here is derived from an EMBL/GenBank/DDBJ whole genome shotgun (WGS) entry which is preliminary data.</text>
</comment>
<gene>
    <name evidence="1" type="ORF">F5148DRAFT_1162812</name>
</gene>
<protein>
    <submittedName>
        <fullName evidence="1">Uncharacterized protein</fullName>
    </submittedName>
</protein>
<accession>A0ACC0UMC1</accession>
<sequence length="111" mass="13134">MFKPISLITSLPKVGKVRWEDPPMDPRPPWVYSTSAGLRLILIPSILFYAVFFADFGDREHVFMPPRRWLQRQREAFFTMTPEERKLVEESMSGRTREEMLKQDRSASSER</sequence>
<evidence type="ECO:0000313" key="1">
    <source>
        <dbReference type="EMBL" id="KAI9512371.1"/>
    </source>
</evidence>
<dbReference type="EMBL" id="JAGFNK010000009">
    <property type="protein sequence ID" value="KAI9512371.1"/>
    <property type="molecule type" value="Genomic_DNA"/>
</dbReference>
<reference evidence="1" key="1">
    <citation type="submission" date="2021-03" db="EMBL/GenBank/DDBJ databases">
        <title>Evolutionary priming and transition to the ectomycorrhizal habit in an iconic lineage of mushroom-forming fungi: is preadaptation a requirement?</title>
        <authorList>
            <consortium name="DOE Joint Genome Institute"/>
            <person name="Looney B.P."/>
            <person name="Miyauchi S."/>
            <person name="Morin E."/>
            <person name="Drula E."/>
            <person name="Courty P.E."/>
            <person name="Chicoki N."/>
            <person name="Fauchery L."/>
            <person name="Kohler A."/>
            <person name="Kuo A."/>
            <person name="LaButti K."/>
            <person name="Pangilinan J."/>
            <person name="Lipzen A."/>
            <person name="Riley R."/>
            <person name="Andreopoulos W."/>
            <person name="He G."/>
            <person name="Johnson J."/>
            <person name="Barry K.W."/>
            <person name="Grigoriev I.V."/>
            <person name="Nagy L."/>
            <person name="Hibbett D."/>
            <person name="Henrissat B."/>
            <person name="Matheny P.B."/>
            <person name="Labbe J."/>
            <person name="Martin A.F."/>
        </authorList>
    </citation>
    <scope>NUCLEOTIDE SEQUENCE</scope>
    <source>
        <strain evidence="1">BPL698</strain>
    </source>
</reference>
<keyword evidence="2" id="KW-1185">Reference proteome</keyword>
<name>A0ACC0UMC1_9AGAM</name>
<evidence type="ECO:0000313" key="2">
    <source>
        <dbReference type="Proteomes" id="UP001207468"/>
    </source>
</evidence>
<organism evidence="1 2">
    <name type="scientific">Russula earlei</name>
    <dbReference type="NCBI Taxonomy" id="71964"/>
    <lineage>
        <taxon>Eukaryota</taxon>
        <taxon>Fungi</taxon>
        <taxon>Dikarya</taxon>
        <taxon>Basidiomycota</taxon>
        <taxon>Agaricomycotina</taxon>
        <taxon>Agaricomycetes</taxon>
        <taxon>Russulales</taxon>
        <taxon>Russulaceae</taxon>
        <taxon>Russula</taxon>
    </lineage>
</organism>
<proteinExistence type="predicted"/>
<dbReference type="Proteomes" id="UP001207468">
    <property type="component" value="Unassembled WGS sequence"/>
</dbReference>